<gene>
    <name evidence="2" type="ORF">RRG08_031967</name>
</gene>
<evidence type="ECO:0000313" key="2">
    <source>
        <dbReference type="EMBL" id="KAK3762385.1"/>
    </source>
</evidence>
<feature type="compositionally biased region" description="Polar residues" evidence="1">
    <location>
        <begin position="171"/>
        <end position="183"/>
    </location>
</feature>
<dbReference type="AlphaFoldDB" id="A0AAE0Z4A6"/>
<evidence type="ECO:0000313" key="3">
    <source>
        <dbReference type="Proteomes" id="UP001283361"/>
    </source>
</evidence>
<accession>A0AAE0Z4A6</accession>
<feature type="region of interest" description="Disordered" evidence="1">
    <location>
        <begin position="116"/>
        <end position="183"/>
    </location>
</feature>
<feature type="region of interest" description="Disordered" evidence="1">
    <location>
        <begin position="196"/>
        <end position="220"/>
    </location>
</feature>
<sequence>MSRLEHRGDLRRKRAGNNEIMSRLEHRGDLRRKRAGNNEIMSRLEHRGDLRRKRAGNNEIMSRLEHRGDLRRKRAGNNEIMSRLEHRGDLRRKRADGLGRSLARIDLDFNTEAEKLGFSDNTSREDTHTTTDPTPAPSGRLSPLTTLLDELKPAGGCGSESPSSVEDRLSEFQTSQKSSFLFQVSATKRDESCNKTIWTSRSQQSVGPRQGVGTPACTVD</sequence>
<evidence type="ECO:0000256" key="1">
    <source>
        <dbReference type="SAM" id="MobiDB-lite"/>
    </source>
</evidence>
<feature type="compositionally biased region" description="Polar residues" evidence="1">
    <location>
        <begin position="196"/>
        <end position="207"/>
    </location>
</feature>
<feature type="region of interest" description="Disordered" evidence="1">
    <location>
        <begin position="31"/>
        <end position="80"/>
    </location>
</feature>
<protein>
    <submittedName>
        <fullName evidence="2">Uncharacterized protein</fullName>
    </submittedName>
</protein>
<comment type="caution">
    <text evidence="2">The sequence shown here is derived from an EMBL/GenBank/DDBJ whole genome shotgun (WGS) entry which is preliminary data.</text>
</comment>
<dbReference type="Proteomes" id="UP001283361">
    <property type="component" value="Unassembled WGS sequence"/>
</dbReference>
<feature type="compositionally biased region" description="Basic and acidic residues" evidence="1">
    <location>
        <begin position="116"/>
        <end position="129"/>
    </location>
</feature>
<feature type="region of interest" description="Disordered" evidence="1">
    <location>
        <begin position="1"/>
        <end position="20"/>
    </location>
</feature>
<name>A0AAE0Z4A6_9GAST</name>
<organism evidence="2 3">
    <name type="scientific">Elysia crispata</name>
    <name type="common">lettuce slug</name>
    <dbReference type="NCBI Taxonomy" id="231223"/>
    <lineage>
        <taxon>Eukaryota</taxon>
        <taxon>Metazoa</taxon>
        <taxon>Spiralia</taxon>
        <taxon>Lophotrochozoa</taxon>
        <taxon>Mollusca</taxon>
        <taxon>Gastropoda</taxon>
        <taxon>Heterobranchia</taxon>
        <taxon>Euthyneura</taxon>
        <taxon>Panpulmonata</taxon>
        <taxon>Sacoglossa</taxon>
        <taxon>Placobranchoidea</taxon>
        <taxon>Plakobranchidae</taxon>
        <taxon>Elysia</taxon>
    </lineage>
</organism>
<proteinExistence type="predicted"/>
<dbReference type="EMBL" id="JAWDGP010004715">
    <property type="protein sequence ID" value="KAK3762385.1"/>
    <property type="molecule type" value="Genomic_DNA"/>
</dbReference>
<reference evidence="2" key="1">
    <citation type="journal article" date="2023" name="G3 (Bethesda)">
        <title>A reference genome for the long-term kleptoplast-retaining sea slug Elysia crispata morphotype clarki.</title>
        <authorList>
            <person name="Eastman K.E."/>
            <person name="Pendleton A.L."/>
            <person name="Shaikh M.A."/>
            <person name="Suttiyut T."/>
            <person name="Ogas R."/>
            <person name="Tomko P."/>
            <person name="Gavelis G."/>
            <person name="Widhalm J.R."/>
            <person name="Wisecaver J.H."/>
        </authorList>
    </citation>
    <scope>NUCLEOTIDE SEQUENCE</scope>
    <source>
        <strain evidence="2">ECLA1</strain>
    </source>
</reference>
<keyword evidence="3" id="KW-1185">Reference proteome</keyword>